<reference evidence="1 2" key="1">
    <citation type="submission" date="2016-02" db="EMBL/GenBank/DDBJ databases">
        <title>Genome analysis of coral dinoflagellate symbionts highlights evolutionary adaptations to a symbiotic lifestyle.</title>
        <authorList>
            <person name="Aranda M."/>
            <person name="Li Y."/>
            <person name="Liew Y.J."/>
            <person name="Baumgarten S."/>
            <person name="Simakov O."/>
            <person name="Wilson M."/>
            <person name="Piel J."/>
            <person name="Ashoor H."/>
            <person name="Bougouffa S."/>
            <person name="Bajic V.B."/>
            <person name="Ryu T."/>
            <person name="Ravasi T."/>
            <person name="Bayer T."/>
            <person name="Micklem G."/>
            <person name="Kim H."/>
            <person name="Bhak J."/>
            <person name="Lajeunesse T.C."/>
            <person name="Voolstra C.R."/>
        </authorList>
    </citation>
    <scope>NUCLEOTIDE SEQUENCE [LARGE SCALE GENOMIC DNA]</scope>
    <source>
        <strain evidence="1 2">CCMP2467</strain>
    </source>
</reference>
<dbReference type="OrthoDB" id="425020at2759"/>
<name>A0A1Q9EFJ7_SYMMI</name>
<sequence length="304" mass="32592">MLQFLKERLQRGGTDLVAKFVTEFVCDSGGGLGNSGCPVGLLLSGALARAGLSPAAGTTPSLKRHCSVAPSSVSGSAMMRARSHRVAAPLLALGAAIVACLSLTKSLAFTGSPSMTLLKGEEAGRAVQVSMGQSIQGPCKRKVKRSPVSSSFKSAKAKQAERSLARKTAAEQAKVRVPMRWPATIPEGVTLLHLEYDVAPKDEIEAEMAKRAFSTFPKPGNKEVEDFIRKIQKTFGPKVRVALNEPMVLKELLPEGSTIKYRKGAFEVMNLNTGKLMFSKLQTGVSPVYEEFDYFAKKVMATVS</sequence>
<dbReference type="OMA" id="EGSTIKY"/>
<protein>
    <submittedName>
        <fullName evidence="1">Uncharacterized protein</fullName>
    </submittedName>
</protein>
<keyword evidence="2" id="KW-1185">Reference proteome</keyword>
<dbReference type="EMBL" id="LSRX01000165">
    <property type="protein sequence ID" value="OLQ06212.1"/>
    <property type="molecule type" value="Genomic_DNA"/>
</dbReference>
<proteinExistence type="predicted"/>
<dbReference type="AlphaFoldDB" id="A0A1Q9EFJ7"/>
<comment type="caution">
    <text evidence="1">The sequence shown here is derived from an EMBL/GenBank/DDBJ whole genome shotgun (WGS) entry which is preliminary data.</text>
</comment>
<dbReference type="Proteomes" id="UP000186817">
    <property type="component" value="Unassembled WGS sequence"/>
</dbReference>
<gene>
    <name evidence="1" type="ORF">AK812_SmicGene10523</name>
</gene>
<evidence type="ECO:0000313" key="1">
    <source>
        <dbReference type="EMBL" id="OLQ06212.1"/>
    </source>
</evidence>
<evidence type="ECO:0000313" key="2">
    <source>
        <dbReference type="Proteomes" id="UP000186817"/>
    </source>
</evidence>
<organism evidence="1 2">
    <name type="scientific">Symbiodinium microadriaticum</name>
    <name type="common">Dinoflagellate</name>
    <name type="synonym">Zooxanthella microadriatica</name>
    <dbReference type="NCBI Taxonomy" id="2951"/>
    <lineage>
        <taxon>Eukaryota</taxon>
        <taxon>Sar</taxon>
        <taxon>Alveolata</taxon>
        <taxon>Dinophyceae</taxon>
        <taxon>Suessiales</taxon>
        <taxon>Symbiodiniaceae</taxon>
        <taxon>Symbiodinium</taxon>
    </lineage>
</organism>
<accession>A0A1Q9EFJ7</accession>